<dbReference type="InterPro" id="IPR050072">
    <property type="entry name" value="Peptidase_M20A"/>
</dbReference>
<evidence type="ECO:0000256" key="10">
    <source>
        <dbReference type="ARBA" id="ARBA00022915"/>
    </source>
</evidence>
<dbReference type="NCBIfam" id="NF009557">
    <property type="entry name" value="PRK13009.1"/>
    <property type="match status" value="1"/>
</dbReference>
<dbReference type="PROSITE" id="PS00759">
    <property type="entry name" value="ARGE_DAPE_CPG2_2"/>
    <property type="match status" value="1"/>
</dbReference>
<keyword evidence="10 15" id="KW-0220">Diaminopimelate biosynthesis</keyword>
<dbReference type="OrthoDB" id="9809784at2"/>
<evidence type="ECO:0000256" key="4">
    <source>
        <dbReference type="ARBA" id="ARBA00011921"/>
    </source>
</evidence>
<keyword evidence="6 15" id="KW-0028">Amino-acid biosynthesis</keyword>
<dbReference type="Gene3D" id="3.40.630.10">
    <property type="entry name" value="Zn peptidases"/>
    <property type="match status" value="2"/>
</dbReference>
<evidence type="ECO:0000256" key="9">
    <source>
        <dbReference type="ARBA" id="ARBA00022833"/>
    </source>
</evidence>
<evidence type="ECO:0000256" key="7">
    <source>
        <dbReference type="ARBA" id="ARBA00022723"/>
    </source>
</evidence>
<evidence type="ECO:0000256" key="14">
    <source>
        <dbReference type="ARBA" id="ARBA00051301"/>
    </source>
</evidence>
<dbReference type="HAMAP" id="MF_01690">
    <property type="entry name" value="DapE"/>
    <property type="match status" value="1"/>
</dbReference>
<name>A0A0Q3PDY2_9HYPH</name>
<evidence type="ECO:0000259" key="16">
    <source>
        <dbReference type="Pfam" id="PF07687"/>
    </source>
</evidence>
<evidence type="ECO:0000313" key="20">
    <source>
        <dbReference type="Proteomes" id="UP000190130"/>
    </source>
</evidence>
<reference evidence="18 20" key="2">
    <citation type="submission" date="2017-02" db="EMBL/GenBank/DDBJ databases">
        <authorList>
            <person name="Peterson S.W."/>
        </authorList>
    </citation>
    <scope>NUCLEOTIDE SEQUENCE [LARGE SCALE GENOMIC DNA]</scope>
    <source>
        <strain evidence="18 20">DSM 9653</strain>
    </source>
</reference>
<feature type="binding site" evidence="15">
    <location>
        <position position="119"/>
    </location>
    <ligand>
        <name>Zn(2+)</name>
        <dbReference type="ChEBI" id="CHEBI:29105"/>
        <label>1</label>
    </ligand>
</feature>
<dbReference type="InterPro" id="IPR005941">
    <property type="entry name" value="DapE_proteobac"/>
</dbReference>
<dbReference type="GO" id="GO:0008270">
    <property type="term" value="F:zinc ion binding"/>
    <property type="evidence" value="ECO:0007669"/>
    <property type="project" value="UniProtKB-UniRule"/>
</dbReference>
<evidence type="ECO:0000256" key="1">
    <source>
        <dbReference type="ARBA" id="ARBA00005130"/>
    </source>
</evidence>
<dbReference type="InterPro" id="IPR002933">
    <property type="entry name" value="Peptidase_M20"/>
</dbReference>
<dbReference type="SUPFAM" id="SSF55031">
    <property type="entry name" value="Bacterial exopeptidase dimerisation domain"/>
    <property type="match status" value="1"/>
</dbReference>
<dbReference type="GO" id="GO:0009089">
    <property type="term" value="P:lysine biosynthetic process via diaminopimelate"/>
    <property type="evidence" value="ECO:0007669"/>
    <property type="project" value="UniProtKB-UniRule"/>
</dbReference>
<dbReference type="RefSeq" id="WP_055730760.1">
    <property type="nucleotide sequence ID" value="NZ_FUYX01000004.1"/>
</dbReference>
<feature type="active site" description="Proton acceptor" evidence="15">
    <location>
        <position position="153"/>
    </location>
</feature>
<evidence type="ECO:0000313" key="17">
    <source>
        <dbReference type="EMBL" id="KQK27910.1"/>
    </source>
</evidence>
<keyword evidence="19" id="KW-1185">Reference proteome</keyword>
<keyword evidence="8 15" id="KW-0378">Hydrolase</keyword>
<feature type="binding site" evidence="15">
    <location>
        <position position="86"/>
    </location>
    <ligand>
        <name>Zn(2+)</name>
        <dbReference type="ChEBI" id="CHEBI:29105"/>
        <label>1</label>
    </ligand>
</feature>
<dbReference type="GO" id="GO:0009014">
    <property type="term" value="F:succinyl-diaminopimelate desuccinylase activity"/>
    <property type="evidence" value="ECO:0007669"/>
    <property type="project" value="UniProtKB-UniRule"/>
</dbReference>
<keyword evidence="7 15" id="KW-0479">Metal-binding</keyword>
<dbReference type="EMBL" id="FUYX01000004">
    <property type="protein sequence ID" value="SKB71479.1"/>
    <property type="molecule type" value="Genomic_DNA"/>
</dbReference>
<keyword evidence="12 15" id="KW-0170">Cobalt</keyword>
<keyword evidence="11 15" id="KW-0457">Lysine biosynthesis</keyword>
<comment type="similarity">
    <text evidence="2 15">Belongs to the peptidase M20A family. DapE subfamily.</text>
</comment>
<comment type="subunit">
    <text evidence="3 15">Homodimer.</text>
</comment>
<comment type="catalytic activity">
    <reaction evidence="14 15">
        <text>N-succinyl-(2S,6S)-2,6-diaminopimelate + H2O = (2S,6S)-2,6-diaminopimelate + succinate</text>
        <dbReference type="Rhea" id="RHEA:22608"/>
        <dbReference type="ChEBI" id="CHEBI:15377"/>
        <dbReference type="ChEBI" id="CHEBI:30031"/>
        <dbReference type="ChEBI" id="CHEBI:57609"/>
        <dbReference type="ChEBI" id="CHEBI:58087"/>
        <dbReference type="EC" id="3.5.1.18"/>
    </reaction>
</comment>
<dbReference type="Pfam" id="PF01546">
    <property type="entry name" value="Peptidase_M20"/>
    <property type="match status" value="1"/>
</dbReference>
<dbReference type="AlphaFoldDB" id="A0A0Q3PDY2"/>
<feature type="domain" description="Peptidase M20 dimerisation" evidence="16">
    <location>
        <begin position="195"/>
        <end position="301"/>
    </location>
</feature>
<keyword evidence="9 15" id="KW-0862">Zinc</keyword>
<dbReference type="SUPFAM" id="SSF53187">
    <property type="entry name" value="Zn-dependent exopeptidases"/>
    <property type="match status" value="1"/>
</dbReference>
<dbReference type="InterPro" id="IPR036264">
    <property type="entry name" value="Bact_exopeptidase_dim_dom"/>
</dbReference>
<comment type="pathway">
    <text evidence="1 15">Amino-acid biosynthesis; L-lysine biosynthesis via DAP pathway; LL-2,6-diaminopimelate from (S)-tetrahydrodipicolinate (succinylase route): step 3/3.</text>
</comment>
<dbReference type="Proteomes" id="UP000190130">
    <property type="component" value="Unassembled WGS sequence"/>
</dbReference>
<sequence length="403" mass="42506">MTNDPAASAPTLAFDPTDPVALTQALVRRASVTPQEGGALALLDSVLAAEGYEVHRPVFSEPGTPDVENLYARIGSEAPVFVIAGHTDVVPVGDEAAWTRAPFGGTIEDGVLYGRGACDMKGGVAAMVAAAIRYRRANPDAPGSIAFLITGDEEGPAVNGTVKLLAWAHERGERFDHCILGEPTNPAAMSDMVKIGRRGSLTGKLTVQGTQGHVGYPHLADNPIRGMVRLLAALDATPLDTGTDHFDPSNLEVTTLDVGNAATNVIPAQAKAVFNIRFNDVWTPETLAAEIERRLREAAGNTVRYEVGFQPTNAVAFLTEPGPFVNMVADAVAAETGKRPALSTTGGTSDARFIKSYCPVVEYGVVGKTMHQIDECVAVADLVALERITHRLLGTYFAAQHGA</sequence>
<dbReference type="NCBIfam" id="TIGR01246">
    <property type="entry name" value="dapE_proteo"/>
    <property type="match status" value="1"/>
</dbReference>
<evidence type="ECO:0000256" key="12">
    <source>
        <dbReference type="ARBA" id="ARBA00023285"/>
    </source>
</evidence>
<organism evidence="17 19">
    <name type="scientific">Bosea thiooxidans</name>
    <dbReference type="NCBI Taxonomy" id="53254"/>
    <lineage>
        <taxon>Bacteria</taxon>
        <taxon>Pseudomonadati</taxon>
        <taxon>Pseudomonadota</taxon>
        <taxon>Alphaproteobacteria</taxon>
        <taxon>Hyphomicrobiales</taxon>
        <taxon>Boseaceae</taxon>
        <taxon>Bosea</taxon>
    </lineage>
</organism>
<dbReference type="Proteomes" id="UP000051562">
    <property type="component" value="Unassembled WGS sequence"/>
</dbReference>
<dbReference type="EC" id="3.5.1.18" evidence="4 15"/>
<evidence type="ECO:0000256" key="2">
    <source>
        <dbReference type="ARBA" id="ARBA00006746"/>
    </source>
</evidence>
<dbReference type="Pfam" id="PF07687">
    <property type="entry name" value="M20_dimer"/>
    <property type="match status" value="1"/>
</dbReference>
<dbReference type="UniPathway" id="UPA00034">
    <property type="reaction ID" value="UER00021"/>
</dbReference>
<feature type="binding site" evidence="15">
    <location>
        <position position="371"/>
    </location>
    <ligand>
        <name>Zn(2+)</name>
        <dbReference type="ChEBI" id="CHEBI:29105"/>
        <label>2</label>
    </ligand>
</feature>
<evidence type="ECO:0000256" key="5">
    <source>
        <dbReference type="ARBA" id="ARBA00022391"/>
    </source>
</evidence>
<gene>
    <name evidence="15" type="primary">dapE</name>
    <name evidence="17" type="ORF">ARD30_24295</name>
    <name evidence="18" type="ORF">SAMN05660750_02040</name>
</gene>
<dbReference type="InterPro" id="IPR011650">
    <property type="entry name" value="Peptidase_M20_dimer"/>
</dbReference>
<evidence type="ECO:0000313" key="18">
    <source>
        <dbReference type="EMBL" id="SKB71479.1"/>
    </source>
</evidence>
<dbReference type="EMBL" id="LMAR01000086">
    <property type="protein sequence ID" value="KQK27910.1"/>
    <property type="molecule type" value="Genomic_DNA"/>
</dbReference>
<dbReference type="InterPro" id="IPR001261">
    <property type="entry name" value="ArgE/DapE_CS"/>
</dbReference>
<accession>A0A0Q3PDY2</accession>
<proteinExistence type="inferred from homology"/>
<evidence type="ECO:0000256" key="3">
    <source>
        <dbReference type="ARBA" id="ARBA00011738"/>
    </source>
</evidence>
<feature type="binding site" evidence="15">
    <location>
        <position position="154"/>
    </location>
    <ligand>
        <name>Zn(2+)</name>
        <dbReference type="ChEBI" id="CHEBI:29105"/>
        <label>2</label>
    </ligand>
</feature>
<dbReference type="PANTHER" id="PTHR43808">
    <property type="entry name" value="ACETYLORNITHINE DEACETYLASE"/>
    <property type="match status" value="1"/>
</dbReference>
<protein>
    <recommendedName>
        <fullName evidence="5 15">Succinyl-diaminopimelate desuccinylase</fullName>
        <shortName evidence="15">SDAP desuccinylase</shortName>
        <ecNumber evidence="4 15">3.5.1.18</ecNumber>
    </recommendedName>
    <alternativeName>
        <fullName evidence="13 15">N-succinyl-LL-2,6-diaminoheptanedioate amidohydrolase</fullName>
    </alternativeName>
</protein>
<dbReference type="STRING" id="53254.SAMN05660750_02040"/>
<dbReference type="GO" id="GO:0006526">
    <property type="term" value="P:L-arginine biosynthetic process"/>
    <property type="evidence" value="ECO:0007669"/>
    <property type="project" value="TreeGrafter"/>
</dbReference>
<feature type="binding site" evidence="15">
    <location>
        <position position="119"/>
    </location>
    <ligand>
        <name>Zn(2+)</name>
        <dbReference type="ChEBI" id="CHEBI:29105"/>
        <label>2</label>
    </ligand>
</feature>
<comment type="cofactor">
    <cofactor evidence="15">
        <name>Zn(2+)</name>
        <dbReference type="ChEBI" id="CHEBI:29105"/>
    </cofactor>
    <cofactor evidence="15">
        <name>Co(2+)</name>
        <dbReference type="ChEBI" id="CHEBI:48828"/>
    </cofactor>
    <text evidence="15">Binds 2 Zn(2+) or Co(2+) ions per subunit.</text>
</comment>
<reference evidence="17 19" key="1">
    <citation type="submission" date="2015-10" db="EMBL/GenBank/DDBJ databases">
        <title>Draft genome of Bosea thiooxidans.</title>
        <authorList>
            <person name="Wang X."/>
        </authorList>
    </citation>
    <scope>NUCLEOTIDE SEQUENCE [LARGE SCALE GENOMIC DNA]</scope>
    <source>
        <strain evidence="17 19">CGMCC 9174</strain>
    </source>
</reference>
<dbReference type="GO" id="GO:0019877">
    <property type="term" value="P:diaminopimelate biosynthetic process"/>
    <property type="evidence" value="ECO:0007669"/>
    <property type="project" value="UniProtKB-UniRule"/>
</dbReference>
<feature type="binding site" evidence="15">
    <location>
        <position position="182"/>
    </location>
    <ligand>
        <name>Zn(2+)</name>
        <dbReference type="ChEBI" id="CHEBI:29105"/>
        <label>1</label>
    </ligand>
</feature>
<evidence type="ECO:0000256" key="13">
    <source>
        <dbReference type="ARBA" id="ARBA00031891"/>
    </source>
</evidence>
<evidence type="ECO:0000256" key="8">
    <source>
        <dbReference type="ARBA" id="ARBA00022801"/>
    </source>
</evidence>
<comment type="function">
    <text evidence="15">Catalyzes the hydrolysis of N-succinyl-L,L-diaminopimelic acid (SDAP), forming succinate and LL-2,6-diaminopimelate (DAP), an intermediate involved in the bacterial biosynthesis of lysine and meso-diaminopimelic acid, an essential component of bacterial cell walls.</text>
</comment>
<evidence type="ECO:0000256" key="11">
    <source>
        <dbReference type="ARBA" id="ARBA00023154"/>
    </source>
</evidence>
<evidence type="ECO:0000256" key="15">
    <source>
        <dbReference type="HAMAP-Rule" id="MF_01690"/>
    </source>
</evidence>
<feature type="active site" evidence="15">
    <location>
        <position position="88"/>
    </location>
</feature>
<evidence type="ECO:0000256" key="6">
    <source>
        <dbReference type="ARBA" id="ARBA00022605"/>
    </source>
</evidence>
<dbReference type="GO" id="GO:0050897">
    <property type="term" value="F:cobalt ion binding"/>
    <property type="evidence" value="ECO:0007669"/>
    <property type="project" value="UniProtKB-UniRule"/>
</dbReference>
<dbReference type="GO" id="GO:0008777">
    <property type="term" value="F:acetylornithine deacetylase activity"/>
    <property type="evidence" value="ECO:0007669"/>
    <property type="project" value="TreeGrafter"/>
</dbReference>
<dbReference type="PANTHER" id="PTHR43808:SF31">
    <property type="entry name" value="N-ACETYL-L-CITRULLINE DEACETYLASE"/>
    <property type="match status" value="1"/>
</dbReference>
<evidence type="ECO:0000313" key="19">
    <source>
        <dbReference type="Proteomes" id="UP000051562"/>
    </source>
</evidence>
<dbReference type="CDD" id="cd03891">
    <property type="entry name" value="M20_DapE_proteobac"/>
    <property type="match status" value="1"/>
</dbReference>